<evidence type="ECO:0000256" key="7">
    <source>
        <dbReference type="RuleBase" id="RU363034"/>
    </source>
</evidence>
<protein>
    <recommendedName>
        <fullName evidence="9">Peptidase S1 domain-containing protein</fullName>
    </recommendedName>
</protein>
<dbReference type="InterPro" id="IPR001254">
    <property type="entry name" value="Trypsin_dom"/>
</dbReference>
<evidence type="ECO:0000256" key="4">
    <source>
        <dbReference type="ARBA" id="ARBA00022825"/>
    </source>
</evidence>
<keyword evidence="11" id="KW-1185">Reference proteome</keyword>
<dbReference type="OrthoDB" id="5565075at2759"/>
<evidence type="ECO:0000256" key="1">
    <source>
        <dbReference type="ARBA" id="ARBA00022670"/>
    </source>
</evidence>
<dbReference type="Proteomes" id="UP000789390">
    <property type="component" value="Unassembled WGS sequence"/>
</dbReference>
<dbReference type="AlphaFoldDB" id="A0A8J2RUC3"/>
<organism evidence="10 11">
    <name type="scientific">Daphnia galeata</name>
    <dbReference type="NCBI Taxonomy" id="27404"/>
    <lineage>
        <taxon>Eukaryota</taxon>
        <taxon>Metazoa</taxon>
        <taxon>Ecdysozoa</taxon>
        <taxon>Arthropoda</taxon>
        <taxon>Crustacea</taxon>
        <taxon>Branchiopoda</taxon>
        <taxon>Diplostraca</taxon>
        <taxon>Cladocera</taxon>
        <taxon>Anomopoda</taxon>
        <taxon>Daphniidae</taxon>
        <taxon>Daphnia</taxon>
    </lineage>
</organism>
<dbReference type="GO" id="GO:0004252">
    <property type="term" value="F:serine-type endopeptidase activity"/>
    <property type="evidence" value="ECO:0007669"/>
    <property type="project" value="InterPro"/>
</dbReference>
<feature type="signal peptide" evidence="8">
    <location>
        <begin position="1"/>
        <end position="17"/>
    </location>
</feature>
<keyword evidence="4 7" id="KW-0720">Serine protease</keyword>
<dbReference type="FunFam" id="2.40.10.10:FF:000025">
    <property type="entry name" value="serine proteases 1/2"/>
    <property type="match status" value="2"/>
</dbReference>
<dbReference type="SMART" id="SM00020">
    <property type="entry name" value="Tryp_SPc"/>
    <property type="match status" value="2"/>
</dbReference>
<dbReference type="InterPro" id="IPR033116">
    <property type="entry name" value="TRYPSIN_SER"/>
</dbReference>
<dbReference type="PRINTS" id="PR00722">
    <property type="entry name" value="CHYMOTRYPSIN"/>
</dbReference>
<dbReference type="InterPro" id="IPR043504">
    <property type="entry name" value="Peptidase_S1_PA_chymotrypsin"/>
</dbReference>
<evidence type="ECO:0000313" key="11">
    <source>
        <dbReference type="Proteomes" id="UP000789390"/>
    </source>
</evidence>
<keyword evidence="5" id="KW-0865">Zymogen</keyword>
<accession>A0A8J2RUC3</accession>
<dbReference type="PANTHER" id="PTHR24252:SF7">
    <property type="entry name" value="HYALIN"/>
    <property type="match status" value="1"/>
</dbReference>
<evidence type="ECO:0000313" key="10">
    <source>
        <dbReference type="EMBL" id="CAH0106496.1"/>
    </source>
</evidence>
<dbReference type="EMBL" id="CAKKLH010000223">
    <property type="protein sequence ID" value="CAH0106496.1"/>
    <property type="molecule type" value="Genomic_DNA"/>
</dbReference>
<gene>
    <name evidence="10" type="ORF">DGAL_LOCUS9651</name>
</gene>
<dbReference type="InterPro" id="IPR009003">
    <property type="entry name" value="Peptidase_S1_PA"/>
</dbReference>
<dbReference type="CDD" id="cd00190">
    <property type="entry name" value="Tryp_SPc"/>
    <property type="match status" value="2"/>
</dbReference>
<comment type="caution">
    <text evidence="10">The sequence shown here is derived from an EMBL/GenBank/DDBJ whole genome shotgun (WGS) entry which is preliminary data.</text>
</comment>
<evidence type="ECO:0000256" key="3">
    <source>
        <dbReference type="ARBA" id="ARBA00022801"/>
    </source>
</evidence>
<dbReference type="PROSITE" id="PS00134">
    <property type="entry name" value="TRYPSIN_HIS"/>
    <property type="match status" value="2"/>
</dbReference>
<evidence type="ECO:0000259" key="9">
    <source>
        <dbReference type="PROSITE" id="PS50240"/>
    </source>
</evidence>
<keyword evidence="1 7" id="KW-0645">Protease</keyword>
<dbReference type="InterPro" id="IPR018114">
    <property type="entry name" value="TRYPSIN_HIS"/>
</dbReference>
<dbReference type="SUPFAM" id="SSF50494">
    <property type="entry name" value="Trypsin-like serine proteases"/>
    <property type="match status" value="2"/>
</dbReference>
<keyword evidence="3 7" id="KW-0378">Hydrolase</keyword>
<keyword evidence="2 8" id="KW-0732">Signal</keyword>
<dbReference type="PROSITE" id="PS50240">
    <property type="entry name" value="TRYPSIN_DOM"/>
    <property type="match status" value="2"/>
</dbReference>
<dbReference type="GO" id="GO:0006508">
    <property type="term" value="P:proteolysis"/>
    <property type="evidence" value="ECO:0007669"/>
    <property type="project" value="UniProtKB-KW"/>
</dbReference>
<evidence type="ECO:0000256" key="2">
    <source>
        <dbReference type="ARBA" id="ARBA00022729"/>
    </source>
</evidence>
<dbReference type="InterPro" id="IPR001314">
    <property type="entry name" value="Peptidase_S1A"/>
</dbReference>
<keyword evidence="6" id="KW-1015">Disulfide bond</keyword>
<evidence type="ECO:0000256" key="8">
    <source>
        <dbReference type="SAM" id="SignalP"/>
    </source>
</evidence>
<reference evidence="10" key="1">
    <citation type="submission" date="2021-11" db="EMBL/GenBank/DDBJ databases">
        <authorList>
            <person name="Schell T."/>
        </authorList>
    </citation>
    <scope>NUCLEOTIDE SEQUENCE</scope>
    <source>
        <strain evidence="10">M5</strain>
    </source>
</reference>
<dbReference type="Pfam" id="PF00089">
    <property type="entry name" value="Trypsin"/>
    <property type="match status" value="2"/>
</dbReference>
<dbReference type="PROSITE" id="PS00135">
    <property type="entry name" value="TRYPSIN_SER"/>
    <property type="match status" value="2"/>
</dbReference>
<sequence>MMKYLAVVLALAALSQAAGIPMNIRNLRPRSELFPRAPVPPGPGHFVVTEPAKPVDMRGFCGQRKVDSSRIVGGEQAVPHEFPWQVAVTIDGSSFCGGTLISDEWVMTAAHCADGAGQFTLLLGAHDRTVAEPSQLTIETTAHSTHPNWNPSTLANDIALIRLPEPITFTREISPLCMSPVSEPNHVGDTLLVSGWGKTADGAFQPISPTLNKVTAPAISTAECAATYGDIITDNIICIDTTGGHGSCNGDSGGPLSYDNNGVYNQVGIVSFGSSAGCTRGLPAGFTPRTSNMKFLAVVLALAVFAQAAEVPKIFPRGDLFPRAQVPQGPGYFTPTKVAHTIDTRGFCGQSKVASSRIVGGEEAVPHEFPWQVSVLIDGSGFCGGSLISPDWVLTAAHCADGAGRFTITLGDHDRTVNEPSQVTVSSTTYTVHPGWNSATLADDLALIRLNQPVTLSPEIQPICLAPATESTHVGDTLLVSGWGKTADGVLQGISDVLMKVTAPGITTAECAATYGDIITDNILCIDTTGGKGSCNGDSGGPLSFVNGGVYNQVGIVSFGARAGCAEGFPAGFTRISSYTQWISDTTGLII</sequence>
<feature type="domain" description="Peptidase S1" evidence="9">
    <location>
        <begin position="71"/>
        <end position="304"/>
    </location>
</feature>
<evidence type="ECO:0000256" key="5">
    <source>
        <dbReference type="ARBA" id="ARBA00023145"/>
    </source>
</evidence>
<dbReference type="FunFam" id="2.40.10.10:FF:000004">
    <property type="entry name" value="Tryptase gamma 1"/>
    <property type="match status" value="1"/>
</dbReference>
<evidence type="ECO:0000256" key="6">
    <source>
        <dbReference type="ARBA" id="ARBA00023157"/>
    </source>
</evidence>
<dbReference type="PANTHER" id="PTHR24252">
    <property type="entry name" value="ACROSIN-RELATED"/>
    <property type="match status" value="1"/>
</dbReference>
<feature type="chain" id="PRO_5035251868" description="Peptidase S1 domain-containing protein" evidence="8">
    <location>
        <begin position="18"/>
        <end position="591"/>
    </location>
</feature>
<dbReference type="FunFam" id="2.40.10.10:FF:000073">
    <property type="entry name" value="Trypsin alpha"/>
    <property type="match status" value="1"/>
</dbReference>
<proteinExistence type="predicted"/>
<feature type="domain" description="Peptidase S1" evidence="9">
    <location>
        <begin position="358"/>
        <end position="588"/>
    </location>
</feature>
<name>A0A8J2RUC3_9CRUS</name>
<dbReference type="Gene3D" id="2.40.10.10">
    <property type="entry name" value="Trypsin-like serine proteases"/>
    <property type="match status" value="4"/>
</dbReference>